<dbReference type="InterPro" id="IPR025633">
    <property type="entry name" value="DUF4291"/>
</dbReference>
<dbReference type="AlphaFoldDB" id="A0AAT9HQR1"/>
<reference evidence="1" key="1">
    <citation type="submission" date="2024-06" db="EMBL/GenBank/DDBJ databases">
        <authorList>
            <consortium name="consrtm"/>
            <person name="Uemura M."/>
            <person name="Terahara T."/>
        </authorList>
    </citation>
    <scope>NUCLEOTIDE SEQUENCE</scope>
    <source>
        <strain evidence="1">KM77-8</strain>
    </source>
</reference>
<accession>A0AAT9HQR1</accession>
<sequence length="157" mass="18228">MNEEHPKFGIRARHTDSTVTVYQAYRPEIGRPAARHGRFPSSWSRTRMTWIKPSFLWMMYRCGWGTKRDQETVLAVEISREGFEWALRNACLSYYVPVLHGDAKTWRSALRQAPARVQWDPERDLRLNPLPHRSLQLGLAGRRRSGTRTSGSWGSTT</sequence>
<gene>
    <name evidence="1" type="ORF">SHKM778_60920</name>
</gene>
<evidence type="ECO:0008006" key="2">
    <source>
        <dbReference type="Google" id="ProtNLM"/>
    </source>
</evidence>
<reference evidence="1" key="2">
    <citation type="submission" date="2024-07" db="EMBL/GenBank/DDBJ databases">
        <title>Streptomyces haneummycinica sp. nov., a new antibiotic-producing actinobacterium isolated from marine sediment.</title>
        <authorList>
            <person name="Uemura M."/>
            <person name="Hamada M."/>
            <person name="Hirano S."/>
            <person name="Kobayashi K."/>
            <person name="Ohshiro T."/>
            <person name="Kobayashi T."/>
            <person name="Terahara T."/>
        </authorList>
    </citation>
    <scope>NUCLEOTIDE SEQUENCE</scope>
    <source>
        <strain evidence="1">KM77-8</strain>
    </source>
</reference>
<organism evidence="1">
    <name type="scientific">Streptomyces haneummycinicus</name>
    <dbReference type="NCBI Taxonomy" id="3074435"/>
    <lineage>
        <taxon>Bacteria</taxon>
        <taxon>Bacillati</taxon>
        <taxon>Actinomycetota</taxon>
        <taxon>Actinomycetes</taxon>
        <taxon>Kitasatosporales</taxon>
        <taxon>Streptomycetaceae</taxon>
        <taxon>Streptomyces</taxon>
    </lineage>
</organism>
<dbReference type="Pfam" id="PF14124">
    <property type="entry name" value="DUF4291"/>
    <property type="match status" value="1"/>
</dbReference>
<dbReference type="EMBL" id="AP035768">
    <property type="protein sequence ID" value="BFO19704.1"/>
    <property type="molecule type" value="Genomic_DNA"/>
</dbReference>
<dbReference type="PANTHER" id="PTHR38567">
    <property type="entry name" value="DUF4291 DOMAIN-CONTAINING PROTEIN"/>
    <property type="match status" value="1"/>
</dbReference>
<name>A0AAT9HQR1_9ACTN</name>
<proteinExistence type="predicted"/>
<dbReference type="PANTHER" id="PTHR38567:SF1">
    <property type="entry name" value="DUF4291 DOMAIN-CONTAINING PROTEIN"/>
    <property type="match status" value="1"/>
</dbReference>
<protein>
    <recommendedName>
        <fullName evidence="2">DUF4291 domain-containing protein</fullName>
    </recommendedName>
</protein>
<evidence type="ECO:0000313" key="1">
    <source>
        <dbReference type="EMBL" id="BFO19704.1"/>
    </source>
</evidence>